<dbReference type="PANTHER" id="PTHR46847">
    <property type="entry name" value="D-ALLOSE-BINDING PERIPLASMIC PROTEIN-RELATED"/>
    <property type="match status" value="1"/>
</dbReference>
<feature type="domain" description="Periplasmic binding protein" evidence="4">
    <location>
        <begin position="36"/>
        <end position="206"/>
    </location>
</feature>
<sequence>MKKFIVFLISCILLFTLIVGFASGENLPVPEKKYLITFSNGEMSNAWRWAFVDSMEDWAYKFKKLGPGINYIWTNAGNDSAKQLMDCETLLSMNPDILIVSPNQDEPLDPVIDMANEAGVPLMIVDRSLIRKPVTGTYFTNITQNYTYSGAYQAVYALEWLKDKYGEYKGNIIEVQGIIGASPTTDEYVGIRSIIKYFPEVKIIATGERG</sequence>
<evidence type="ECO:0000259" key="4">
    <source>
        <dbReference type="Pfam" id="PF13407"/>
    </source>
</evidence>
<dbReference type="InterPro" id="IPR025997">
    <property type="entry name" value="SBP_2_dom"/>
</dbReference>
<evidence type="ECO:0000256" key="2">
    <source>
        <dbReference type="ARBA" id="ARBA00007639"/>
    </source>
</evidence>
<dbReference type="AlphaFoldDB" id="X1U5C1"/>
<evidence type="ECO:0000256" key="1">
    <source>
        <dbReference type="ARBA" id="ARBA00004196"/>
    </source>
</evidence>
<protein>
    <recommendedName>
        <fullName evidence="4">Periplasmic binding protein domain-containing protein</fullName>
    </recommendedName>
</protein>
<comment type="similarity">
    <text evidence="2">Belongs to the bacterial solute-binding protein 2 family.</text>
</comment>
<name>X1U5C1_9ZZZZ</name>
<reference evidence="5" key="1">
    <citation type="journal article" date="2014" name="Front. Microbiol.">
        <title>High frequency of phylogenetically diverse reductive dehalogenase-homologous genes in deep subseafloor sedimentary metagenomes.</title>
        <authorList>
            <person name="Kawai M."/>
            <person name="Futagami T."/>
            <person name="Toyoda A."/>
            <person name="Takaki Y."/>
            <person name="Nishi S."/>
            <person name="Hori S."/>
            <person name="Arai W."/>
            <person name="Tsubouchi T."/>
            <person name="Morono Y."/>
            <person name="Uchiyama I."/>
            <person name="Ito T."/>
            <person name="Fujiyama A."/>
            <person name="Inagaki F."/>
            <person name="Takami H."/>
        </authorList>
    </citation>
    <scope>NUCLEOTIDE SEQUENCE</scope>
    <source>
        <strain evidence="5">Expedition CK06-06</strain>
    </source>
</reference>
<keyword evidence="3" id="KW-0732">Signal</keyword>
<feature type="non-terminal residue" evidence="5">
    <location>
        <position position="210"/>
    </location>
</feature>
<dbReference type="GO" id="GO:0030246">
    <property type="term" value="F:carbohydrate binding"/>
    <property type="evidence" value="ECO:0007669"/>
    <property type="project" value="UniProtKB-ARBA"/>
</dbReference>
<comment type="caution">
    <text evidence="5">The sequence shown here is derived from an EMBL/GenBank/DDBJ whole genome shotgun (WGS) entry which is preliminary data.</text>
</comment>
<dbReference type="GO" id="GO:0030313">
    <property type="term" value="C:cell envelope"/>
    <property type="evidence" value="ECO:0007669"/>
    <property type="project" value="UniProtKB-SubCell"/>
</dbReference>
<dbReference type="PANTHER" id="PTHR46847:SF1">
    <property type="entry name" value="D-ALLOSE-BINDING PERIPLASMIC PROTEIN-RELATED"/>
    <property type="match status" value="1"/>
</dbReference>
<gene>
    <name evidence="5" type="ORF">S12H4_39262</name>
</gene>
<organism evidence="5">
    <name type="scientific">marine sediment metagenome</name>
    <dbReference type="NCBI Taxonomy" id="412755"/>
    <lineage>
        <taxon>unclassified sequences</taxon>
        <taxon>metagenomes</taxon>
        <taxon>ecological metagenomes</taxon>
    </lineage>
</organism>
<proteinExistence type="inferred from homology"/>
<dbReference type="EMBL" id="BARW01023709">
    <property type="protein sequence ID" value="GAI98841.1"/>
    <property type="molecule type" value="Genomic_DNA"/>
</dbReference>
<evidence type="ECO:0000313" key="5">
    <source>
        <dbReference type="EMBL" id="GAI98841.1"/>
    </source>
</evidence>
<dbReference type="Pfam" id="PF13407">
    <property type="entry name" value="Peripla_BP_4"/>
    <property type="match status" value="1"/>
</dbReference>
<accession>X1U5C1</accession>
<comment type="subcellular location">
    <subcellularLocation>
        <location evidence="1">Cell envelope</location>
    </subcellularLocation>
</comment>
<dbReference type="Gene3D" id="3.40.50.2300">
    <property type="match status" value="2"/>
</dbReference>
<evidence type="ECO:0000256" key="3">
    <source>
        <dbReference type="ARBA" id="ARBA00022729"/>
    </source>
</evidence>
<dbReference type="InterPro" id="IPR028082">
    <property type="entry name" value="Peripla_BP_I"/>
</dbReference>
<dbReference type="SUPFAM" id="SSF53822">
    <property type="entry name" value="Periplasmic binding protein-like I"/>
    <property type="match status" value="1"/>
</dbReference>